<proteinExistence type="predicted"/>
<evidence type="ECO:0000313" key="2">
    <source>
        <dbReference type="Proteomes" id="UP000591735"/>
    </source>
</evidence>
<evidence type="ECO:0008006" key="3">
    <source>
        <dbReference type="Google" id="ProtNLM"/>
    </source>
</evidence>
<reference evidence="1 2" key="1">
    <citation type="submission" date="2020-08" db="EMBL/GenBank/DDBJ databases">
        <title>Genomic Encyclopedia of Type Strains, Phase IV (KMG-IV): sequencing the most valuable type-strain genomes for metagenomic binning, comparative biology and taxonomic classification.</title>
        <authorList>
            <person name="Goeker M."/>
        </authorList>
    </citation>
    <scope>NUCLEOTIDE SEQUENCE [LARGE SCALE GENOMIC DNA]</scope>
    <source>
        <strain evidence="1 2">DSM 22359</strain>
    </source>
</reference>
<keyword evidence="2" id="KW-1185">Reference proteome</keyword>
<name>A0A840UMK2_9GAMM</name>
<organism evidence="1 2">
    <name type="scientific">Marinobacter oulmenensis</name>
    <dbReference type="NCBI Taxonomy" id="643747"/>
    <lineage>
        <taxon>Bacteria</taxon>
        <taxon>Pseudomonadati</taxon>
        <taxon>Pseudomonadota</taxon>
        <taxon>Gammaproteobacteria</taxon>
        <taxon>Pseudomonadales</taxon>
        <taxon>Marinobacteraceae</taxon>
        <taxon>Marinobacter</taxon>
    </lineage>
</organism>
<dbReference type="Proteomes" id="UP000591735">
    <property type="component" value="Unassembled WGS sequence"/>
</dbReference>
<gene>
    <name evidence="1" type="ORF">HNR38_002811</name>
</gene>
<dbReference type="RefSeq" id="WP_183705371.1">
    <property type="nucleotide sequence ID" value="NZ_JACHFE010000007.1"/>
</dbReference>
<accession>A0A840UMK2</accession>
<protein>
    <recommendedName>
        <fullName evidence="3">SPOR domain-containing protein</fullName>
    </recommendedName>
</protein>
<sequence length="212" mass="23106">MKWLVLGLVVVNLALWYVFQAGGGEKHAVASGSLPRVSSLKLPERSDGISKGYRCVRLGWFEAPDAAMSAGQNAGVPFLVKEGRHELAPLNWILIPFESFDLAREELERLQSLGGDEDAYIVASGEYRNAISLGLFESLSAAESVLAEKKRKNPDAVLAKFPRNRIGYALVFRVEAGAEIERLQAVEADTETKIEFVDRDACKGVASLGKSP</sequence>
<comment type="caution">
    <text evidence="1">The sequence shown here is derived from an EMBL/GenBank/DDBJ whole genome shotgun (WGS) entry which is preliminary data.</text>
</comment>
<evidence type="ECO:0000313" key="1">
    <source>
        <dbReference type="EMBL" id="MBB5322316.1"/>
    </source>
</evidence>
<dbReference type="EMBL" id="JACHFE010000007">
    <property type="protein sequence ID" value="MBB5322316.1"/>
    <property type="molecule type" value="Genomic_DNA"/>
</dbReference>
<dbReference type="AlphaFoldDB" id="A0A840UMK2"/>